<feature type="region of interest" description="Disordered" evidence="3">
    <location>
        <begin position="444"/>
        <end position="487"/>
    </location>
</feature>
<dbReference type="InterPro" id="IPR032675">
    <property type="entry name" value="LRR_dom_sf"/>
</dbReference>
<dbReference type="PROSITE" id="PS51450">
    <property type="entry name" value="LRR"/>
    <property type="match status" value="1"/>
</dbReference>
<evidence type="ECO:0000313" key="6">
    <source>
        <dbReference type="Proteomes" id="UP001168877"/>
    </source>
</evidence>
<evidence type="ECO:0000256" key="1">
    <source>
        <dbReference type="ARBA" id="ARBA00022614"/>
    </source>
</evidence>
<reference evidence="5" key="2">
    <citation type="submission" date="2023-06" db="EMBL/GenBank/DDBJ databases">
        <authorList>
            <person name="Swenson N.G."/>
            <person name="Wegrzyn J.L."/>
            <person name="Mcevoy S.L."/>
        </authorList>
    </citation>
    <scope>NUCLEOTIDE SEQUENCE</scope>
    <source>
        <strain evidence="5">NS2018</strain>
        <tissue evidence="5">Leaf</tissue>
    </source>
</reference>
<dbReference type="InterPro" id="IPR050715">
    <property type="entry name" value="LRR-SigEffector_domain"/>
</dbReference>
<proteinExistence type="predicted"/>
<organism evidence="5 6">
    <name type="scientific">Acer saccharum</name>
    <name type="common">Sugar maple</name>
    <dbReference type="NCBI Taxonomy" id="4024"/>
    <lineage>
        <taxon>Eukaryota</taxon>
        <taxon>Viridiplantae</taxon>
        <taxon>Streptophyta</taxon>
        <taxon>Embryophyta</taxon>
        <taxon>Tracheophyta</taxon>
        <taxon>Spermatophyta</taxon>
        <taxon>Magnoliopsida</taxon>
        <taxon>eudicotyledons</taxon>
        <taxon>Gunneridae</taxon>
        <taxon>Pentapetalae</taxon>
        <taxon>rosids</taxon>
        <taxon>malvids</taxon>
        <taxon>Sapindales</taxon>
        <taxon>Sapindaceae</taxon>
        <taxon>Hippocastanoideae</taxon>
        <taxon>Acereae</taxon>
        <taxon>Acer</taxon>
    </lineage>
</organism>
<dbReference type="Proteomes" id="UP001168877">
    <property type="component" value="Unassembled WGS sequence"/>
</dbReference>
<comment type="caution">
    <text evidence="5">The sequence shown here is derived from an EMBL/GenBank/DDBJ whole genome shotgun (WGS) entry which is preliminary data.</text>
</comment>
<protein>
    <recommendedName>
        <fullName evidence="4">C-JID domain-containing protein</fullName>
    </recommendedName>
</protein>
<evidence type="ECO:0000256" key="2">
    <source>
        <dbReference type="ARBA" id="ARBA00022737"/>
    </source>
</evidence>
<keyword evidence="2" id="KW-0677">Repeat</keyword>
<dbReference type="EMBL" id="JAUESC010000380">
    <property type="protein sequence ID" value="KAK0592138.1"/>
    <property type="molecule type" value="Genomic_DNA"/>
</dbReference>
<dbReference type="SUPFAM" id="SSF52058">
    <property type="entry name" value="L domain-like"/>
    <property type="match status" value="1"/>
</dbReference>
<evidence type="ECO:0000256" key="3">
    <source>
        <dbReference type="SAM" id="MobiDB-lite"/>
    </source>
</evidence>
<gene>
    <name evidence="5" type="ORF">LWI29_013972</name>
</gene>
<evidence type="ECO:0000259" key="4">
    <source>
        <dbReference type="Pfam" id="PF20160"/>
    </source>
</evidence>
<accession>A0AA39VV79</accession>
<dbReference type="Gene3D" id="3.80.10.10">
    <property type="entry name" value="Ribonuclease Inhibitor"/>
    <property type="match status" value="1"/>
</dbReference>
<name>A0AA39VV79_ACESA</name>
<reference evidence="5" key="1">
    <citation type="journal article" date="2022" name="Plant J.">
        <title>Strategies of tolerance reflected in two North American maple genomes.</title>
        <authorList>
            <person name="McEvoy S.L."/>
            <person name="Sezen U.U."/>
            <person name="Trouern-Trend A."/>
            <person name="McMahon S.M."/>
            <person name="Schaberg P.G."/>
            <person name="Yang J."/>
            <person name="Wegrzyn J.L."/>
            <person name="Swenson N.G."/>
        </authorList>
    </citation>
    <scope>NUCLEOTIDE SEQUENCE</scope>
    <source>
        <strain evidence="5">NS2018</strain>
    </source>
</reference>
<sequence length="487" mass="54363">MNYLSLEGCSKLDNLAIEDEVSFGLDLCGYSGVDKVLENLPSSSLCSLQYLKLSECNLLALPSALSCLSSLTDLDLSRNNFEILSLKPLSSLLKLTISYCERLRSLQDFPMPSRLLHLEAHHCISLETFPTSNVVFTGNWNSKQKFKYSNCFNLDENARTNIMADARLRSQFMANNAWGTASTDDYPVKRRLLSSLSICLPGSEIPEWIEEQDEGSSVVMIDLPPNWYSNRFFGFVMCIVATFEDSNVTIDDDSEFFVEWICEFIDEDEESHEVLCHVDNVTVGHPNSDHVFLVTSNRDLFDVQGGGGDDDDNGEGSSSIKNFSFSSCKEAYFRFSLLDTELCPLLNCEVTKCGVHLLYSEDVESTKSTHDGIDSSGDQVELVVGSGRDGGEEAEDPNFEPQVEHLNCSLFNCFSFLFQGDAVEENEMEIDDGREVTEEAETDLAAEMEVELVSTTSGEKRKREGNNSKSPGRAPSRKESPRIIRNE</sequence>
<dbReference type="PANTHER" id="PTHR45752:SF195">
    <property type="entry name" value="LEUCINE-RICH REPEAT (LRR) FAMILY PROTEIN-RELATED"/>
    <property type="match status" value="1"/>
</dbReference>
<feature type="domain" description="C-JID" evidence="4">
    <location>
        <begin position="200"/>
        <end position="364"/>
    </location>
</feature>
<dbReference type="AlphaFoldDB" id="A0AA39VV79"/>
<keyword evidence="6" id="KW-1185">Reference proteome</keyword>
<dbReference type="InterPro" id="IPR045344">
    <property type="entry name" value="C-JID"/>
</dbReference>
<dbReference type="Pfam" id="PF20160">
    <property type="entry name" value="C-JID"/>
    <property type="match status" value="1"/>
</dbReference>
<keyword evidence="1" id="KW-0433">Leucine-rich repeat</keyword>
<dbReference type="InterPro" id="IPR001611">
    <property type="entry name" value="Leu-rich_rpt"/>
</dbReference>
<feature type="compositionally biased region" description="Basic and acidic residues" evidence="3">
    <location>
        <begin position="476"/>
        <end position="487"/>
    </location>
</feature>
<evidence type="ECO:0000313" key="5">
    <source>
        <dbReference type="EMBL" id="KAK0592138.1"/>
    </source>
</evidence>
<dbReference type="PANTHER" id="PTHR45752">
    <property type="entry name" value="LEUCINE-RICH REPEAT-CONTAINING"/>
    <property type="match status" value="1"/>
</dbReference>